<dbReference type="InterPro" id="IPR013507">
    <property type="entry name" value="DNA_mismatch_S5_2-like"/>
</dbReference>
<dbReference type="Gene3D" id="3.30.230.10">
    <property type="match status" value="1"/>
</dbReference>
<comment type="similarity">
    <text evidence="1">Belongs to the DNA mismatch repair MutL/HexB family.</text>
</comment>
<dbReference type="InterPro" id="IPR036890">
    <property type="entry name" value="HATPase_C_sf"/>
</dbReference>
<dbReference type="PROSITE" id="PS00058">
    <property type="entry name" value="DNA_MISMATCH_REPAIR_1"/>
    <property type="match status" value="1"/>
</dbReference>
<gene>
    <name evidence="5" type="primary">MLH1</name>
    <name evidence="5" type="ORF">NBO_4g0028</name>
</gene>
<dbReference type="InterPro" id="IPR002099">
    <property type="entry name" value="MutL/Mlh/PMS"/>
</dbReference>
<organism evidence="5 6">
    <name type="scientific">Nosema bombycis (strain CQ1 / CVCC 102059)</name>
    <name type="common">Microsporidian parasite</name>
    <name type="synonym">Pebrine of silkworm</name>
    <dbReference type="NCBI Taxonomy" id="578461"/>
    <lineage>
        <taxon>Eukaryota</taxon>
        <taxon>Fungi</taxon>
        <taxon>Fungi incertae sedis</taxon>
        <taxon>Microsporidia</taxon>
        <taxon>Nosematidae</taxon>
        <taxon>Nosema</taxon>
    </lineage>
</organism>
<dbReference type="AlphaFoldDB" id="R0MMI1"/>
<keyword evidence="3" id="KW-0234">DNA repair</keyword>
<dbReference type="VEuPathDB" id="MicrosporidiaDB:NBO_4g0028"/>
<dbReference type="OrthoDB" id="10263226at2759"/>
<keyword evidence="6" id="KW-1185">Reference proteome</keyword>
<dbReference type="Pfam" id="PF01119">
    <property type="entry name" value="DNA_mis_repair"/>
    <property type="match status" value="1"/>
</dbReference>
<dbReference type="SMART" id="SM01340">
    <property type="entry name" value="DNA_mis_repair"/>
    <property type="match status" value="1"/>
</dbReference>
<evidence type="ECO:0000256" key="2">
    <source>
        <dbReference type="ARBA" id="ARBA00022763"/>
    </source>
</evidence>
<dbReference type="Gene3D" id="3.30.565.10">
    <property type="entry name" value="Histidine kinase-like ATPase, C-terminal domain"/>
    <property type="match status" value="1"/>
</dbReference>
<dbReference type="Proteomes" id="UP000016927">
    <property type="component" value="Unassembled WGS sequence"/>
</dbReference>
<dbReference type="STRING" id="578461.R0MMI1"/>
<name>R0MMI1_NOSB1</name>
<dbReference type="InterPro" id="IPR014762">
    <property type="entry name" value="DNA_mismatch_repair_CS"/>
</dbReference>
<dbReference type="GO" id="GO:0016887">
    <property type="term" value="F:ATP hydrolysis activity"/>
    <property type="evidence" value="ECO:0007669"/>
    <property type="project" value="InterPro"/>
</dbReference>
<dbReference type="GO" id="GO:0030983">
    <property type="term" value="F:mismatched DNA binding"/>
    <property type="evidence" value="ECO:0007669"/>
    <property type="project" value="InterPro"/>
</dbReference>
<dbReference type="GO" id="GO:0140664">
    <property type="term" value="F:ATP-dependent DNA damage sensor activity"/>
    <property type="evidence" value="ECO:0007669"/>
    <property type="project" value="InterPro"/>
</dbReference>
<evidence type="ECO:0000259" key="4">
    <source>
        <dbReference type="SMART" id="SM01340"/>
    </source>
</evidence>
<dbReference type="GO" id="GO:0032300">
    <property type="term" value="C:mismatch repair complex"/>
    <property type="evidence" value="ECO:0007669"/>
    <property type="project" value="InterPro"/>
</dbReference>
<dbReference type="EMBL" id="KB908912">
    <property type="protein sequence ID" value="EOB15400.1"/>
    <property type="molecule type" value="Genomic_DNA"/>
</dbReference>
<dbReference type="GO" id="GO:0006298">
    <property type="term" value="P:mismatch repair"/>
    <property type="evidence" value="ECO:0007669"/>
    <property type="project" value="InterPro"/>
</dbReference>
<dbReference type="OMA" id="IADCFVC"/>
<dbReference type="PANTHER" id="PTHR10073">
    <property type="entry name" value="DNA MISMATCH REPAIR PROTEIN MLH, PMS, MUTL"/>
    <property type="match status" value="1"/>
</dbReference>
<reference evidence="5 6" key="1">
    <citation type="journal article" date="2013" name="BMC Genomics">
        <title>Comparative genomics of parasitic silkworm microsporidia reveal an association between genome expansion and host adaptation.</title>
        <authorList>
            <person name="Pan G."/>
            <person name="Xu J."/>
            <person name="Li T."/>
            <person name="Xia Q."/>
            <person name="Liu S.L."/>
            <person name="Zhang G."/>
            <person name="Li S."/>
            <person name="Li C."/>
            <person name="Liu H."/>
            <person name="Yang L."/>
            <person name="Liu T."/>
            <person name="Zhang X."/>
            <person name="Wu Z."/>
            <person name="Fan W."/>
            <person name="Dang X."/>
            <person name="Xiang H."/>
            <person name="Tao M."/>
            <person name="Li Y."/>
            <person name="Hu J."/>
            <person name="Li Z."/>
            <person name="Lin L."/>
            <person name="Luo J."/>
            <person name="Geng L."/>
            <person name="Wang L."/>
            <person name="Long M."/>
            <person name="Wan Y."/>
            <person name="He N."/>
            <person name="Zhang Z."/>
            <person name="Lu C."/>
            <person name="Keeling P.J."/>
            <person name="Wang J."/>
            <person name="Xiang Z."/>
            <person name="Zhou Z."/>
        </authorList>
    </citation>
    <scope>NUCLEOTIDE SEQUENCE [LARGE SCALE GENOMIC DNA]</scope>
    <source>
        <strain evidence="6">CQ1 / CVCC 102059</strain>
    </source>
</reference>
<dbReference type="PANTHER" id="PTHR10073:SF12">
    <property type="entry name" value="DNA MISMATCH REPAIR PROTEIN MLH1"/>
    <property type="match status" value="1"/>
</dbReference>
<evidence type="ECO:0000256" key="1">
    <source>
        <dbReference type="ARBA" id="ARBA00006082"/>
    </source>
</evidence>
<dbReference type="InterPro" id="IPR020568">
    <property type="entry name" value="Ribosomal_Su5_D2-typ_SF"/>
</dbReference>
<dbReference type="CDD" id="cd16926">
    <property type="entry name" value="HATPase_MutL-MLH-PMS-like"/>
    <property type="match status" value="1"/>
</dbReference>
<dbReference type="SUPFAM" id="SSF54211">
    <property type="entry name" value="Ribosomal protein S5 domain 2-like"/>
    <property type="match status" value="1"/>
</dbReference>
<protein>
    <submittedName>
        <fullName evidence="5">DNA mismatch repair protein Mlh1</fullName>
    </submittedName>
</protein>
<dbReference type="Pfam" id="PF13589">
    <property type="entry name" value="HATPase_c_3"/>
    <property type="match status" value="1"/>
</dbReference>
<dbReference type="GO" id="GO:0005524">
    <property type="term" value="F:ATP binding"/>
    <property type="evidence" value="ECO:0007669"/>
    <property type="project" value="InterPro"/>
</dbReference>
<dbReference type="FunFam" id="3.30.565.10:FF:000003">
    <property type="entry name" value="DNA mismatch repair endonuclease MutL"/>
    <property type="match status" value="1"/>
</dbReference>
<proteinExistence type="inferred from homology"/>
<feature type="domain" description="DNA mismatch repair protein S5" evidence="4">
    <location>
        <begin position="261"/>
        <end position="373"/>
    </location>
</feature>
<evidence type="ECO:0000313" key="5">
    <source>
        <dbReference type="EMBL" id="EOB15400.1"/>
    </source>
</evidence>
<sequence>MKIEKLPDEVIKKICAGEVITRPYNVVKELLENSIDAGSTNISITISSDVLTVKIEDNGHGIQEEDFKLLCETHCTSKLKERDGIMQISTYGFRGEALSSISQVAKITVKSKTPDSEFGYEAKYSYGKLTDFKPVSLRDGTSFVVKDIFYNNKIRELKFFKKINELTSISNLVFFYAVCNTQSRFVFFVSGKEKFMSKGNISCECNSANHDFKNKDNNILDKSKTDNAFHSDLLTLRKSILEDLDINKFHSEACLDRKLSLLETFYNIKDRLHHFDSRHITLICNKPSTDFKKTVFILFVNGRLVENTSLKDYLTKIYQDFLPKYRYPLIYIEIRVPSEDIDINIHPSKKEVMFNHEDIITEILSRVIEIRLKGSYKSEIESNLLENINNRPQLKRYKQSYSENQSNTKIYNDPTISSLYEQKGKAILAEDNKLIDENTLTGDELYKNILNVLQSENYDYSANFYSSLEEEEEVDSLFFKSLTFVGVNQNFEFYVQYNQYLLVSDLETFLLSVIREYFISNLGKLPTKQVQIPVSFYINHLEILKKYFFIEVNDHVITQIPVVYGQYNNNREDWIKLKIEDKNCHENVKIESILEILVKIYLKSFDLNSVSFNLIKRSTKGTKKNVEMFSVLSSLKDLYKKFGR</sequence>
<dbReference type="InterPro" id="IPR038973">
    <property type="entry name" value="MutL/Mlh/Pms-like"/>
</dbReference>
<dbReference type="HOGENOM" id="CLU_004131_2_2_1"/>
<evidence type="ECO:0000313" key="6">
    <source>
        <dbReference type="Proteomes" id="UP000016927"/>
    </source>
</evidence>
<evidence type="ECO:0000256" key="3">
    <source>
        <dbReference type="ARBA" id="ARBA00023204"/>
    </source>
</evidence>
<dbReference type="InterPro" id="IPR014721">
    <property type="entry name" value="Ribsml_uS5_D2-typ_fold_subgr"/>
</dbReference>
<accession>R0MMI1</accession>
<dbReference type="SUPFAM" id="SSF55874">
    <property type="entry name" value="ATPase domain of HSP90 chaperone/DNA topoisomerase II/histidine kinase"/>
    <property type="match status" value="1"/>
</dbReference>
<keyword evidence="2" id="KW-0227">DNA damage</keyword>
<dbReference type="NCBIfam" id="TIGR00585">
    <property type="entry name" value="mutl"/>
    <property type="match status" value="1"/>
</dbReference>